<evidence type="ECO:0000313" key="2">
    <source>
        <dbReference type="EMBL" id="CAD6226380.1"/>
    </source>
</evidence>
<protein>
    <submittedName>
        <fullName evidence="2">Uncharacterized protein</fullName>
    </submittedName>
</protein>
<evidence type="ECO:0000313" key="3">
    <source>
        <dbReference type="Proteomes" id="UP000604825"/>
    </source>
</evidence>
<dbReference type="Proteomes" id="UP000604825">
    <property type="component" value="Unassembled WGS sequence"/>
</dbReference>
<keyword evidence="1" id="KW-0732">Signal</keyword>
<reference evidence="2" key="1">
    <citation type="submission" date="2020-10" db="EMBL/GenBank/DDBJ databases">
        <authorList>
            <person name="Han B."/>
            <person name="Lu T."/>
            <person name="Zhao Q."/>
            <person name="Huang X."/>
            <person name="Zhao Y."/>
        </authorList>
    </citation>
    <scope>NUCLEOTIDE SEQUENCE</scope>
</reference>
<proteinExistence type="predicted"/>
<comment type="caution">
    <text evidence="2">The sequence shown here is derived from an EMBL/GenBank/DDBJ whole genome shotgun (WGS) entry which is preliminary data.</text>
</comment>
<feature type="signal peptide" evidence="1">
    <location>
        <begin position="1"/>
        <end position="23"/>
    </location>
</feature>
<evidence type="ECO:0000256" key="1">
    <source>
        <dbReference type="SAM" id="SignalP"/>
    </source>
</evidence>
<feature type="chain" id="PRO_5032532018" evidence="1">
    <location>
        <begin position="24"/>
        <end position="83"/>
    </location>
</feature>
<accession>A0A811NN13</accession>
<keyword evidence="3" id="KW-1185">Reference proteome</keyword>
<gene>
    <name evidence="2" type="ORF">NCGR_LOCUS18222</name>
</gene>
<sequence>MPLARTLLLLLLVVTVFAASVSASESIGNGDEVYIVYLGHLPASTDASEPEGFSAVEFAHHDLLNEVLDDGRSKTPSFYHRSS</sequence>
<dbReference type="AlphaFoldDB" id="A0A811NN13"/>
<name>A0A811NN13_9POAL</name>
<organism evidence="2 3">
    <name type="scientific">Miscanthus lutarioriparius</name>
    <dbReference type="NCBI Taxonomy" id="422564"/>
    <lineage>
        <taxon>Eukaryota</taxon>
        <taxon>Viridiplantae</taxon>
        <taxon>Streptophyta</taxon>
        <taxon>Embryophyta</taxon>
        <taxon>Tracheophyta</taxon>
        <taxon>Spermatophyta</taxon>
        <taxon>Magnoliopsida</taxon>
        <taxon>Liliopsida</taxon>
        <taxon>Poales</taxon>
        <taxon>Poaceae</taxon>
        <taxon>PACMAD clade</taxon>
        <taxon>Panicoideae</taxon>
        <taxon>Andropogonodae</taxon>
        <taxon>Andropogoneae</taxon>
        <taxon>Saccharinae</taxon>
        <taxon>Miscanthus</taxon>
    </lineage>
</organism>
<dbReference type="EMBL" id="CAJGYO010000004">
    <property type="protein sequence ID" value="CAD6226380.1"/>
    <property type="molecule type" value="Genomic_DNA"/>
</dbReference>